<dbReference type="RefSeq" id="XP_043037863.1">
    <property type="nucleotide sequence ID" value="XM_043177405.1"/>
</dbReference>
<protein>
    <submittedName>
        <fullName evidence="1">Uncharacterized protein</fullName>
    </submittedName>
</protein>
<proteinExistence type="predicted"/>
<sequence length="136" mass="16077">MDVYVSIIDLDPSAVIHDCDWSDVFCKLLRVGVPDLNFWLFLTLELDVGQYDGLVIDGARHFRQTTYIAESKIGGWDSKEIDQCLWMASKGHHWFRRLTSRFCRWEYENRAEFFLPYPRLWARNGVESLLERENLG</sequence>
<dbReference type="GeneID" id="66099692"/>
<evidence type="ECO:0000313" key="1">
    <source>
        <dbReference type="EMBL" id="KAG7444363.1"/>
    </source>
</evidence>
<comment type="caution">
    <text evidence="1">The sequence shown here is derived from an EMBL/GenBank/DDBJ whole genome shotgun (WGS) entry which is preliminary data.</text>
</comment>
<dbReference type="EMBL" id="MU250540">
    <property type="protein sequence ID" value="KAG7444363.1"/>
    <property type="molecule type" value="Genomic_DNA"/>
</dbReference>
<keyword evidence="2" id="KW-1185">Reference proteome</keyword>
<accession>A0A9P8AQH5</accession>
<reference evidence="1" key="1">
    <citation type="submission" date="2020-11" db="EMBL/GenBank/DDBJ databases">
        <title>Adaptations for nitrogen fixation in a non-lichenized fungal sporocarp promotes dispersal by wood-feeding termites.</title>
        <authorList>
            <consortium name="DOE Joint Genome Institute"/>
            <person name="Koch R.A."/>
            <person name="Yoon G."/>
            <person name="Arayal U."/>
            <person name="Lail K."/>
            <person name="Amirebrahimi M."/>
            <person name="Labutti K."/>
            <person name="Lipzen A."/>
            <person name="Riley R."/>
            <person name="Barry K."/>
            <person name="Henrissat B."/>
            <person name="Grigoriev I.V."/>
            <person name="Herr J.R."/>
            <person name="Aime M.C."/>
        </authorList>
    </citation>
    <scope>NUCLEOTIDE SEQUENCE</scope>
    <source>
        <strain evidence="1">MCA 3950</strain>
    </source>
</reference>
<dbReference type="OrthoDB" id="2864089at2759"/>
<evidence type="ECO:0000313" key="2">
    <source>
        <dbReference type="Proteomes" id="UP000812287"/>
    </source>
</evidence>
<gene>
    <name evidence="1" type="ORF">BT62DRAFT_1008009</name>
</gene>
<dbReference type="Proteomes" id="UP000812287">
    <property type="component" value="Unassembled WGS sequence"/>
</dbReference>
<organism evidence="1 2">
    <name type="scientific">Guyanagaster necrorhizus</name>
    <dbReference type="NCBI Taxonomy" id="856835"/>
    <lineage>
        <taxon>Eukaryota</taxon>
        <taxon>Fungi</taxon>
        <taxon>Dikarya</taxon>
        <taxon>Basidiomycota</taxon>
        <taxon>Agaricomycotina</taxon>
        <taxon>Agaricomycetes</taxon>
        <taxon>Agaricomycetidae</taxon>
        <taxon>Agaricales</taxon>
        <taxon>Marasmiineae</taxon>
        <taxon>Physalacriaceae</taxon>
        <taxon>Guyanagaster</taxon>
    </lineage>
</organism>
<dbReference type="AlphaFoldDB" id="A0A9P8AQH5"/>
<name>A0A9P8AQH5_9AGAR</name>